<dbReference type="EMBL" id="CAUYUJ010022166">
    <property type="protein sequence ID" value="CAK0909257.1"/>
    <property type="molecule type" value="Genomic_DNA"/>
</dbReference>
<organism evidence="2 3">
    <name type="scientific">Prorocentrum cordatum</name>
    <dbReference type="NCBI Taxonomy" id="2364126"/>
    <lineage>
        <taxon>Eukaryota</taxon>
        <taxon>Sar</taxon>
        <taxon>Alveolata</taxon>
        <taxon>Dinophyceae</taxon>
        <taxon>Prorocentrales</taxon>
        <taxon>Prorocentraceae</taxon>
        <taxon>Prorocentrum</taxon>
    </lineage>
</organism>
<sequence>MVSTKHSAKPIQVSPGRMPHSRDPSPPRSPRPSRMSSTESPSCILASTRTAPANRKTGECSNRTDYQPSPPATALGDHHLLLAVNRALEKKLVPGPAATKS</sequence>
<comment type="caution">
    <text evidence="2">The sequence shown here is derived from an EMBL/GenBank/DDBJ whole genome shotgun (WGS) entry which is preliminary data.</text>
</comment>
<gene>
    <name evidence="2" type="ORF">PCOR1329_LOCUS83712</name>
</gene>
<keyword evidence="3" id="KW-1185">Reference proteome</keyword>
<dbReference type="Proteomes" id="UP001189429">
    <property type="component" value="Unassembled WGS sequence"/>
</dbReference>
<evidence type="ECO:0000313" key="3">
    <source>
        <dbReference type="Proteomes" id="UP001189429"/>
    </source>
</evidence>
<name>A0ABN9YAY2_9DINO</name>
<evidence type="ECO:0000313" key="2">
    <source>
        <dbReference type="EMBL" id="CAK0909257.1"/>
    </source>
</evidence>
<feature type="compositionally biased region" description="Low complexity" evidence="1">
    <location>
        <begin position="32"/>
        <end position="42"/>
    </location>
</feature>
<proteinExistence type="predicted"/>
<feature type="region of interest" description="Disordered" evidence="1">
    <location>
        <begin position="1"/>
        <end position="74"/>
    </location>
</feature>
<reference evidence="2" key="1">
    <citation type="submission" date="2023-10" db="EMBL/GenBank/DDBJ databases">
        <authorList>
            <person name="Chen Y."/>
            <person name="Shah S."/>
            <person name="Dougan E. K."/>
            <person name="Thang M."/>
            <person name="Chan C."/>
        </authorList>
    </citation>
    <scope>NUCLEOTIDE SEQUENCE [LARGE SCALE GENOMIC DNA]</scope>
</reference>
<evidence type="ECO:0000256" key="1">
    <source>
        <dbReference type="SAM" id="MobiDB-lite"/>
    </source>
</evidence>
<accession>A0ABN9YAY2</accession>
<protein>
    <submittedName>
        <fullName evidence="2">Uncharacterized protein</fullName>
    </submittedName>
</protein>